<reference evidence="2 3" key="1">
    <citation type="submission" date="2024-02" db="EMBL/GenBank/DDBJ databases">
        <authorList>
            <person name="Vignale AGUSTIN F."/>
            <person name="Sosa J E."/>
            <person name="Modenutti C."/>
        </authorList>
    </citation>
    <scope>NUCLEOTIDE SEQUENCE [LARGE SCALE GENOMIC DNA]</scope>
</reference>
<evidence type="ECO:0008006" key="4">
    <source>
        <dbReference type="Google" id="ProtNLM"/>
    </source>
</evidence>
<feature type="compositionally biased region" description="Polar residues" evidence="1">
    <location>
        <begin position="412"/>
        <end position="430"/>
    </location>
</feature>
<sequence length="906" mass="100121">MGYSLEIKTCSRQEQTSKVVKEKILSPRANRSLKFQDKCKVETPFGQPYLDLPHELRRNAGDGLGPRLKSSGNRQKQGSKCKVNKDDELVKHMSNLPGYLQRVERGENLQEKALNFGVLDWERLEKWKYNEKSIPVRGNTKASSSSSKPSFVASGPSALSNIAHRKTLSPQSNQFPSHSSHLSSSHEKKLSDVVQQSQGKVLLVQKSGKLPANTLDGQQNLRRKGKSSARNNSGVKIERDKRKEYDQKTTSKNNTLSLDWGKRGFTLSSHDAMSSQDGETKMRVEEEFNLAHQSCPAEQQPIVLLLPKHPSQRGLTENFQLAESRTSFEGKFTEAIGKRFPDCFSPEELCPGWCYEIPHSCPLPVGVANNADYEMKPCSSINDQDMELQSDASHKRLHSDHIPNIPSKGKCLQSSVGRSTSTPIETSQGLDQYIDEQPAAKGRNSSPSRRFSFNLGRMSRSFSFKESSAVPQLSSAYASVKSGPVRSETCVGLDNYTGDKANSHNRARASPLRRLLDPLLKSKGAHSGETIQSAKGNFNSVRFKPITANDLLQDKKREALAFQALLQLTMKNGVPFFKLVVDNSSDVLAAAVKKFPTSDKGDSSLIYAFYSVHEIKKKSGGWISQGSKGKSCGFGYNIVGQMKLSSSYLPDLTGQDSKDQFMVRESVLYGVDLGQSDKQIPEFLPNRELAAIVVKNPIESSKDGGEQRDKGYHYTGKGFECLLEDAVDTGENKIYNSTTVILPGGIHGVPNKGAPSPLINRWRSSGSCDCGGWDVGCRLQILTNQDQSSKISRPSVHCSAPDHVDLFVQGGGRESKPIFRLARFKNGLYSVEFNSPISLLQAFSICVSVVSSHKLSHFLEPNNLSEPKFFPEPMTQINRMNNPPLARREVHAKYVPPPPPSPVGRV</sequence>
<evidence type="ECO:0000313" key="3">
    <source>
        <dbReference type="Proteomes" id="UP001642360"/>
    </source>
</evidence>
<keyword evidence="3" id="KW-1185">Reference proteome</keyword>
<protein>
    <recommendedName>
        <fullName evidence="4">DUF3527 domain-containing protein</fullName>
    </recommendedName>
</protein>
<evidence type="ECO:0000256" key="1">
    <source>
        <dbReference type="SAM" id="MobiDB-lite"/>
    </source>
</evidence>
<name>A0ABC8S2Q6_9AQUA</name>
<comment type="caution">
    <text evidence="2">The sequence shown here is derived from an EMBL/GenBank/DDBJ whole genome shotgun (WGS) entry which is preliminary data.</text>
</comment>
<feature type="region of interest" description="Disordered" evidence="1">
    <location>
        <begin position="136"/>
        <end position="156"/>
    </location>
</feature>
<dbReference type="AlphaFoldDB" id="A0ABC8S2Q6"/>
<dbReference type="Pfam" id="PF12043">
    <property type="entry name" value="DUF3527"/>
    <property type="match status" value="2"/>
</dbReference>
<organism evidence="2 3">
    <name type="scientific">Ilex paraguariensis</name>
    <name type="common">yerba mate</name>
    <dbReference type="NCBI Taxonomy" id="185542"/>
    <lineage>
        <taxon>Eukaryota</taxon>
        <taxon>Viridiplantae</taxon>
        <taxon>Streptophyta</taxon>
        <taxon>Embryophyta</taxon>
        <taxon>Tracheophyta</taxon>
        <taxon>Spermatophyta</taxon>
        <taxon>Magnoliopsida</taxon>
        <taxon>eudicotyledons</taxon>
        <taxon>Gunneridae</taxon>
        <taxon>Pentapetalae</taxon>
        <taxon>asterids</taxon>
        <taxon>campanulids</taxon>
        <taxon>Aquifoliales</taxon>
        <taxon>Aquifoliaceae</taxon>
        <taxon>Ilex</taxon>
    </lineage>
</organism>
<feature type="region of interest" description="Disordered" evidence="1">
    <location>
        <begin position="50"/>
        <end position="82"/>
    </location>
</feature>
<dbReference type="PANTHER" id="PTHR31390:SF12">
    <property type="entry name" value="PUTATIVE (DUF3527)-RELATED"/>
    <property type="match status" value="1"/>
</dbReference>
<proteinExistence type="predicted"/>
<feature type="region of interest" description="Disordered" evidence="1">
    <location>
        <begin position="408"/>
        <end position="431"/>
    </location>
</feature>
<dbReference type="InterPro" id="IPR021916">
    <property type="entry name" value="DUF3527"/>
</dbReference>
<dbReference type="Proteomes" id="UP001642360">
    <property type="component" value="Unassembled WGS sequence"/>
</dbReference>
<feature type="region of interest" description="Disordered" evidence="1">
    <location>
        <begin position="168"/>
        <end position="253"/>
    </location>
</feature>
<evidence type="ECO:0000313" key="2">
    <source>
        <dbReference type="EMBL" id="CAK9151417.1"/>
    </source>
</evidence>
<accession>A0ABC8S2Q6</accession>
<feature type="compositionally biased region" description="Low complexity" evidence="1">
    <location>
        <begin position="141"/>
        <end position="156"/>
    </location>
</feature>
<feature type="compositionally biased region" description="Basic and acidic residues" evidence="1">
    <location>
        <begin position="236"/>
        <end position="249"/>
    </location>
</feature>
<dbReference type="PANTHER" id="PTHR31390">
    <property type="entry name" value="EXPRESSED PROTEIN"/>
    <property type="match status" value="1"/>
</dbReference>
<gene>
    <name evidence="2" type="ORF">ILEXP_LOCUS19583</name>
</gene>
<dbReference type="EMBL" id="CAUOFW020002136">
    <property type="protein sequence ID" value="CAK9151417.1"/>
    <property type="molecule type" value="Genomic_DNA"/>
</dbReference>